<dbReference type="AlphaFoldDB" id="A0ABD1YN40"/>
<feature type="region of interest" description="Disordered" evidence="1">
    <location>
        <begin position="1"/>
        <end position="23"/>
    </location>
</feature>
<dbReference type="EMBL" id="JBHFFA010000004">
    <property type="protein sequence ID" value="KAL2632191.1"/>
    <property type="molecule type" value="Genomic_DNA"/>
</dbReference>
<evidence type="ECO:0000256" key="1">
    <source>
        <dbReference type="SAM" id="MobiDB-lite"/>
    </source>
</evidence>
<comment type="caution">
    <text evidence="2">The sequence shown here is derived from an EMBL/GenBank/DDBJ whole genome shotgun (WGS) entry which is preliminary data.</text>
</comment>
<protein>
    <submittedName>
        <fullName evidence="2">Uncharacterized protein</fullName>
    </submittedName>
</protein>
<evidence type="ECO:0000313" key="3">
    <source>
        <dbReference type="Proteomes" id="UP001605036"/>
    </source>
</evidence>
<organism evidence="2 3">
    <name type="scientific">Riccia fluitans</name>
    <dbReference type="NCBI Taxonomy" id="41844"/>
    <lineage>
        <taxon>Eukaryota</taxon>
        <taxon>Viridiplantae</taxon>
        <taxon>Streptophyta</taxon>
        <taxon>Embryophyta</taxon>
        <taxon>Marchantiophyta</taxon>
        <taxon>Marchantiopsida</taxon>
        <taxon>Marchantiidae</taxon>
        <taxon>Marchantiales</taxon>
        <taxon>Ricciaceae</taxon>
        <taxon>Riccia</taxon>
    </lineage>
</organism>
<gene>
    <name evidence="2" type="ORF">R1flu_016877</name>
</gene>
<accession>A0ABD1YN40</accession>
<keyword evidence="3" id="KW-1185">Reference proteome</keyword>
<evidence type="ECO:0000313" key="2">
    <source>
        <dbReference type="EMBL" id="KAL2632191.1"/>
    </source>
</evidence>
<reference evidence="2 3" key="1">
    <citation type="submission" date="2024-09" db="EMBL/GenBank/DDBJ databases">
        <title>Chromosome-scale assembly of Riccia fluitans.</title>
        <authorList>
            <person name="Paukszto L."/>
            <person name="Sawicki J."/>
            <person name="Karawczyk K."/>
            <person name="Piernik-Szablinska J."/>
            <person name="Szczecinska M."/>
            <person name="Mazdziarz M."/>
        </authorList>
    </citation>
    <scope>NUCLEOTIDE SEQUENCE [LARGE SCALE GENOMIC DNA]</scope>
    <source>
        <strain evidence="2">Rf_01</strain>
        <tissue evidence="2">Aerial parts of the thallus</tissue>
    </source>
</reference>
<proteinExistence type="predicted"/>
<dbReference type="Proteomes" id="UP001605036">
    <property type="component" value="Unassembled WGS sequence"/>
</dbReference>
<sequence>MRANPPREPACASYESRGSLPDPVGEECKVHHRSSERFALSRACLASSSRVLRSVASPRGKFLLPTHALSAVGRVAKPQNSARSKDPAGSADLELSENLLPQRDLGDKSQAGSAKFRGLALYLSRPRSTIVGHRQGRSIHHLQANCNAFITAMLPSAERIIGCHAISAVVAAVTPTWSLLRFFPGWLDTPHDIYLGNGSTAAVDSRRCGR</sequence>
<name>A0ABD1YN40_9MARC</name>